<dbReference type="PANTHER" id="PTHR35586">
    <property type="entry name" value="SLL1691 PROTEIN"/>
    <property type="match status" value="1"/>
</dbReference>
<keyword evidence="3" id="KW-1185">Reference proteome</keyword>
<dbReference type="InterPro" id="IPR025587">
    <property type="entry name" value="DUF4351"/>
</dbReference>
<feature type="domain" description="DUF4351" evidence="1">
    <location>
        <begin position="114"/>
        <end position="172"/>
    </location>
</feature>
<reference evidence="2 3" key="1">
    <citation type="submission" date="2024-09" db="EMBL/GenBank/DDBJ databases">
        <title>Floridaenema gen nov. (Aerosakkonemataceae, Aerosakkonematales ord. nov., Cyanobacteria) from benthic tropical and subtropical fresh waters, with the description of four new species.</title>
        <authorList>
            <person name="Moretto J.A."/>
            <person name="Berthold D.E."/>
            <person name="Lefler F.W."/>
            <person name="Huang I.-S."/>
            <person name="Laughinghouse H. IV."/>
        </authorList>
    </citation>
    <scope>NUCLEOTIDE SEQUENCE [LARGE SCALE GENOMIC DNA]</scope>
    <source>
        <strain evidence="2 3">BLCC-F167</strain>
    </source>
</reference>
<organism evidence="2 3">
    <name type="scientific">Floridaenema evergladense BLCC-F167</name>
    <dbReference type="NCBI Taxonomy" id="3153639"/>
    <lineage>
        <taxon>Bacteria</taxon>
        <taxon>Bacillati</taxon>
        <taxon>Cyanobacteriota</taxon>
        <taxon>Cyanophyceae</taxon>
        <taxon>Oscillatoriophycideae</taxon>
        <taxon>Aerosakkonematales</taxon>
        <taxon>Aerosakkonemataceae</taxon>
        <taxon>Floridanema</taxon>
        <taxon>Floridanema evergladense</taxon>
    </lineage>
</organism>
<name>A0ABV4WLH8_9CYAN</name>
<comment type="caution">
    <text evidence="2">The sequence shown here is derived from an EMBL/GenBank/DDBJ whole genome shotgun (WGS) entry which is preliminary data.</text>
</comment>
<sequence>TEDVITQFVFQEKTKKFAYPDPELQLIFIELPKFKKDLSELTSLSDRWIYFIKEAVTLQEIPERLGEVSEIELALNIANQANMTVDELELVERRAMILQDERGRLTYAMEESREQGRVTEAIALVMRLLKKRFGEISEVITSQIENLSVQNVENLAEDLLDFNSFSDLERWLQRRI</sequence>
<evidence type="ECO:0000313" key="2">
    <source>
        <dbReference type="EMBL" id="MFB2835932.1"/>
    </source>
</evidence>
<gene>
    <name evidence="2" type="ORF">ACE1CA_15485</name>
</gene>
<dbReference type="Pfam" id="PF12784">
    <property type="entry name" value="PDDEXK_2"/>
    <property type="match status" value="1"/>
</dbReference>
<proteinExistence type="predicted"/>
<accession>A0ABV4WLH8</accession>
<feature type="non-terminal residue" evidence="2">
    <location>
        <position position="1"/>
    </location>
</feature>
<dbReference type="EMBL" id="JBHFNT010000128">
    <property type="protein sequence ID" value="MFB2835932.1"/>
    <property type="molecule type" value="Genomic_DNA"/>
</dbReference>
<dbReference type="PANTHER" id="PTHR35586:SF1">
    <property type="entry name" value="SLL1691 PROTEIN"/>
    <property type="match status" value="1"/>
</dbReference>
<dbReference type="Proteomes" id="UP001576780">
    <property type="component" value="Unassembled WGS sequence"/>
</dbReference>
<dbReference type="Pfam" id="PF14261">
    <property type="entry name" value="DUF4351"/>
    <property type="match status" value="1"/>
</dbReference>
<dbReference type="RefSeq" id="WP_413278332.1">
    <property type="nucleotide sequence ID" value="NZ_JBHFNT010000128.1"/>
</dbReference>
<protein>
    <submittedName>
        <fullName evidence="2">DUF4351 domain-containing protein</fullName>
    </submittedName>
</protein>
<evidence type="ECO:0000259" key="1">
    <source>
        <dbReference type="Pfam" id="PF14261"/>
    </source>
</evidence>
<evidence type="ECO:0000313" key="3">
    <source>
        <dbReference type="Proteomes" id="UP001576780"/>
    </source>
</evidence>